<keyword evidence="10" id="KW-1185">Reference proteome</keyword>
<keyword evidence="5 8" id="KW-0186">Copper</keyword>
<dbReference type="Gramene" id="TraesCLE_scaffold_138764_01G000100.1">
    <property type="protein sequence ID" value="TraesCLE_scaffold_138764_01G000100.1"/>
    <property type="gene ID" value="TraesCLE_scaffold_138764_01G000100"/>
</dbReference>
<dbReference type="OrthoDB" id="73901at2759"/>
<keyword evidence="4 8" id="KW-1133">Transmembrane helix</keyword>
<keyword evidence="2 8" id="KW-0812">Transmembrane</keyword>
<dbReference type="Gramene" id="TraesARI2B03G00917110.1">
    <property type="protein sequence ID" value="TraesARI2B03G00917110.1.CDS1"/>
    <property type="gene ID" value="TraesARI2B03G00917110"/>
</dbReference>
<dbReference type="Gramene" id="TraesCS2B03G0544800.1">
    <property type="protein sequence ID" value="TraesCS2B03G0544800.1.CDS1"/>
    <property type="gene ID" value="TraesCS2B03G0544800"/>
</dbReference>
<keyword evidence="8" id="KW-0813">Transport</keyword>
<keyword evidence="3 8" id="KW-0187">Copper transport</keyword>
<comment type="subcellular location">
    <subcellularLocation>
        <location evidence="8">Membrane</location>
        <topology evidence="8">Multi-pass membrane protein</topology>
    </subcellularLocation>
</comment>
<accession>A0A3B6C655</accession>
<dbReference type="Gramene" id="TraesROB_scaffold_071092_01G000100.1">
    <property type="protein sequence ID" value="TraesROB_scaffold_071092_01G000100.1"/>
    <property type="gene ID" value="TraesROB_scaffold_071092_01G000100"/>
</dbReference>
<evidence type="ECO:0000256" key="6">
    <source>
        <dbReference type="ARBA" id="ARBA00023065"/>
    </source>
</evidence>
<comment type="similarity">
    <text evidence="1 8">Belongs to the copper transporter (Ctr) (TC 1.A.56) family. SLC31A subfamily.</text>
</comment>
<evidence type="ECO:0000313" key="10">
    <source>
        <dbReference type="Proteomes" id="UP000019116"/>
    </source>
</evidence>
<evidence type="ECO:0000313" key="9">
    <source>
        <dbReference type="EnsemblPlants" id="TraesCS2B02G226400.1.cds1"/>
    </source>
</evidence>
<evidence type="ECO:0000256" key="1">
    <source>
        <dbReference type="ARBA" id="ARBA00006921"/>
    </source>
</evidence>
<protein>
    <recommendedName>
        <fullName evidence="8">Copper transport protein</fullName>
    </recommendedName>
</protein>
<dbReference type="STRING" id="4565.A0A3B6C655"/>
<organism evidence="9">
    <name type="scientific">Triticum aestivum</name>
    <name type="common">Wheat</name>
    <dbReference type="NCBI Taxonomy" id="4565"/>
    <lineage>
        <taxon>Eukaryota</taxon>
        <taxon>Viridiplantae</taxon>
        <taxon>Streptophyta</taxon>
        <taxon>Embryophyta</taxon>
        <taxon>Tracheophyta</taxon>
        <taxon>Spermatophyta</taxon>
        <taxon>Magnoliopsida</taxon>
        <taxon>Liliopsida</taxon>
        <taxon>Poales</taxon>
        <taxon>Poaceae</taxon>
        <taxon>BOP clade</taxon>
        <taxon>Pooideae</taxon>
        <taxon>Triticodae</taxon>
        <taxon>Triticeae</taxon>
        <taxon>Triticinae</taxon>
        <taxon>Triticum</taxon>
    </lineage>
</organism>
<dbReference type="GO" id="GO:0005375">
    <property type="term" value="F:copper ion transmembrane transporter activity"/>
    <property type="evidence" value="ECO:0000318"/>
    <property type="project" value="GO_Central"/>
</dbReference>
<dbReference type="Gramene" id="TraesJUL2B03G00910430.1">
    <property type="protein sequence ID" value="TraesJUL2B03G00910430.1.CDS1"/>
    <property type="gene ID" value="TraesJUL2B03G00910430"/>
</dbReference>
<dbReference type="Pfam" id="PF04145">
    <property type="entry name" value="Ctr"/>
    <property type="match status" value="1"/>
</dbReference>
<evidence type="ECO:0000256" key="2">
    <source>
        <dbReference type="ARBA" id="ARBA00022692"/>
    </source>
</evidence>
<evidence type="ECO:0000256" key="5">
    <source>
        <dbReference type="ARBA" id="ARBA00023008"/>
    </source>
</evidence>
<dbReference type="Gramene" id="TraesSYM2B03G00917140.1">
    <property type="protein sequence ID" value="TraesSYM2B03G00917140.1.CDS1"/>
    <property type="gene ID" value="TraesSYM2B03G00917140"/>
</dbReference>
<evidence type="ECO:0000256" key="8">
    <source>
        <dbReference type="RuleBase" id="RU367022"/>
    </source>
</evidence>
<sequence>MAMPPPPPTGMPPMGPMGPMAPMAPMGPMGPMGPPPAADMPGMGTMPVMHAAFFWGHRAQVLFRDWPGDRAGAGMYVLCLLIVLALAALVEALSAASRGVSSRRPAAVLALTGLHAVKMALAYLVMLAVMSFNVGVLLAAVAGHAIGFLLARSAVFRQATPGDAPQNGALIPSEAEPKP</sequence>
<dbReference type="AlphaFoldDB" id="A0A3B6C655"/>
<dbReference type="PANTHER" id="PTHR12483">
    <property type="entry name" value="SOLUTE CARRIER FAMILY 31 COPPER TRANSPORTERS"/>
    <property type="match status" value="1"/>
</dbReference>
<dbReference type="PANTHER" id="PTHR12483:SF122">
    <property type="entry name" value="COPPER TRANSPORT PROTEIN"/>
    <property type="match status" value="1"/>
</dbReference>
<name>A0A3B6C655_WHEAT</name>
<gene>
    <name evidence="9" type="primary">LOC123041104</name>
</gene>
<dbReference type="InterPro" id="IPR007274">
    <property type="entry name" value="Cop_transporter"/>
</dbReference>
<reference evidence="9" key="1">
    <citation type="submission" date="2018-08" db="EMBL/GenBank/DDBJ databases">
        <authorList>
            <person name="Rossello M."/>
        </authorList>
    </citation>
    <scope>NUCLEOTIDE SEQUENCE [LARGE SCALE GENOMIC DNA]</scope>
    <source>
        <strain evidence="9">cv. Chinese Spring</strain>
    </source>
</reference>
<feature type="transmembrane region" description="Helical" evidence="8">
    <location>
        <begin position="75"/>
        <end position="94"/>
    </location>
</feature>
<dbReference type="GeneID" id="123041104"/>
<dbReference type="Gramene" id="TraesPARA_EIv1.0_0567160.1">
    <property type="protein sequence ID" value="TraesPARA_EIv1.0_0567160.1.CDS1"/>
    <property type="gene ID" value="TraesPARA_EIv1.0_0567160"/>
</dbReference>
<keyword evidence="7 8" id="KW-0472">Membrane</keyword>
<dbReference type="EnsemblPlants" id="TraesCS2B02G226400.1">
    <property type="protein sequence ID" value="TraesCS2B02G226400.1.cds1"/>
    <property type="gene ID" value="TraesCS2B02G226400"/>
</dbReference>
<dbReference type="Gramene" id="TraesCAD_scaffold_009700_01G000400.1">
    <property type="protein sequence ID" value="TraesCAD_scaffold_009700_01G000400.1"/>
    <property type="gene ID" value="TraesCAD_scaffold_009700_01G000400"/>
</dbReference>
<evidence type="ECO:0000256" key="4">
    <source>
        <dbReference type="ARBA" id="ARBA00022989"/>
    </source>
</evidence>
<evidence type="ECO:0000256" key="3">
    <source>
        <dbReference type="ARBA" id="ARBA00022796"/>
    </source>
</evidence>
<dbReference type="Gramene" id="TraesRN2B0100552700.1">
    <property type="protein sequence ID" value="TraesRN2B0100552700.1"/>
    <property type="gene ID" value="TraesRN2B0100552700"/>
</dbReference>
<dbReference type="PaxDb" id="4565-Traes_2BS_11D03D996.1"/>
<dbReference type="Gramene" id="TraesCS2B02G226400.1">
    <property type="protein sequence ID" value="TraesCS2B02G226400.1.cds1"/>
    <property type="gene ID" value="TraesCS2B02G226400"/>
</dbReference>
<dbReference type="OMA" id="GPMAPMA"/>
<evidence type="ECO:0000256" key="7">
    <source>
        <dbReference type="ARBA" id="ARBA00023136"/>
    </source>
</evidence>
<feature type="transmembrane region" description="Helical" evidence="8">
    <location>
        <begin position="106"/>
        <end position="126"/>
    </location>
</feature>
<dbReference type="Gramene" id="TraesWEE_scaffold_013319_01G000500.1">
    <property type="protein sequence ID" value="TraesWEE_scaffold_013319_01G000500.1"/>
    <property type="gene ID" value="TraesWEE_scaffold_013319_01G000500"/>
</dbReference>
<dbReference type="RefSeq" id="XP_044319745.1">
    <property type="nucleotide sequence ID" value="XM_044463810.1"/>
</dbReference>
<reference evidence="9" key="2">
    <citation type="submission" date="2018-10" db="UniProtKB">
        <authorList>
            <consortium name="EnsemblPlants"/>
        </authorList>
    </citation>
    <scope>IDENTIFICATION</scope>
</reference>
<proteinExistence type="inferred from homology"/>
<dbReference type="Gramene" id="TraesKAR2B01G0157390.1">
    <property type="protein sequence ID" value="cds.TraesKAR2B01G0157390.1"/>
    <property type="gene ID" value="TraesKAR2B01G0157390"/>
</dbReference>
<dbReference type="SMR" id="A0A3B6C655"/>
<keyword evidence="6 8" id="KW-0406">Ion transport</keyword>
<dbReference type="Proteomes" id="UP000019116">
    <property type="component" value="Chromosome 2B"/>
</dbReference>
<feature type="transmembrane region" description="Helical" evidence="8">
    <location>
        <begin position="132"/>
        <end position="151"/>
    </location>
</feature>
<dbReference type="GO" id="GO:0005886">
    <property type="term" value="C:plasma membrane"/>
    <property type="evidence" value="ECO:0000318"/>
    <property type="project" value="GO_Central"/>
</dbReference>